<organism evidence="2">
    <name type="scientific">Tanacetum cinerariifolium</name>
    <name type="common">Dalmatian daisy</name>
    <name type="synonym">Chrysanthemum cinerariifolium</name>
    <dbReference type="NCBI Taxonomy" id="118510"/>
    <lineage>
        <taxon>Eukaryota</taxon>
        <taxon>Viridiplantae</taxon>
        <taxon>Streptophyta</taxon>
        <taxon>Embryophyta</taxon>
        <taxon>Tracheophyta</taxon>
        <taxon>Spermatophyta</taxon>
        <taxon>Magnoliopsida</taxon>
        <taxon>eudicotyledons</taxon>
        <taxon>Gunneridae</taxon>
        <taxon>Pentapetalae</taxon>
        <taxon>asterids</taxon>
        <taxon>campanulids</taxon>
        <taxon>Asterales</taxon>
        <taxon>Asteraceae</taxon>
        <taxon>Asteroideae</taxon>
        <taxon>Anthemideae</taxon>
        <taxon>Anthemidinae</taxon>
        <taxon>Tanacetum</taxon>
    </lineage>
</organism>
<gene>
    <name evidence="2" type="ORF">Tci_037614</name>
</gene>
<evidence type="ECO:0000256" key="1">
    <source>
        <dbReference type="SAM" id="MobiDB-lite"/>
    </source>
</evidence>
<dbReference type="AlphaFoldDB" id="A0A6L2LV20"/>
<sequence>MAFMSTTFASRYPPTNNQLRTSSNLRNKPTIQDGRVTVQNVQGRQTQGYAGSTARGNATGSGVTKNLGTNTANEAKVVRCYKYQVLIAKLSAYDLDVLLKVPNLDTYQNNNEIDQSMQEMQYAKQAPFINESDIDMKTDSNVISYDQYLKETKNEVVQDTTSSAQQDAMIMYVIEEMSN</sequence>
<name>A0A6L2LV20_TANCI</name>
<evidence type="ECO:0000313" key="2">
    <source>
        <dbReference type="EMBL" id="GEU65636.1"/>
    </source>
</evidence>
<comment type="caution">
    <text evidence="2">The sequence shown here is derived from an EMBL/GenBank/DDBJ whole genome shotgun (WGS) entry which is preliminary data.</text>
</comment>
<dbReference type="EMBL" id="BKCJ010005239">
    <property type="protein sequence ID" value="GEU65636.1"/>
    <property type="molecule type" value="Genomic_DNA"/>
</dbReference>
<proteinExistence type="predicted"/>
<reference evidence="2" key="1">
    <citation type="journal article" date="2019" name="Sci. Rep.">
        <title>Draft genome of Tanacetum cinerariifolium, the natural source of mosquito coil.</title>
        <authorList>
            <person name="Yamashiro T."/>
            <person name="Shiraishi A."/>
            <person name="Satake H."/>
            <person name="Nakayama K."/>
        </authorList>
    </citation>
    <scope>NUCLEOTIDE SEQUENCE</scope>
</reference>
<feature type="region of interest" description="Disordered" evidence="1">
    <location>
        <begin position="42"/>
        <end position="68"/>
    </location>
</feature>
<feature type="region of interest" description="Disordered" evidence="1">
    <location>
        <begin position="1"/>
        <end position="30"/>
    </location>
</feature>
<accession>A0A6L2LV20</accession>
<protein>
    <submittedName>
        <fullName evidence="2">Uncharacterized protein</fullName>
    </submittedName>
</protein>